<proteinExistence type="predicted"/>
<dbReference type="EMBL" id="KV878136">
    <property type="protein sequence ID" value="OJJ06997.1"/>
    <property type="molecule type" value="Genomic_DNA"/>
</dbReference>
<dbReference type="AlphaFoldDB" id="A0A1L9PZR0"/>
<name>A0A1L9PZR0_ASPVE</name>
<keyword evidence="3" id="KW-1185">Reference proteome</keyword>
<feature type="compositionally biased region" description="Polar residues" evidence="1">
    <location>
        <begin position="55"/>
        <end position="64"/>
    </location>
</feature>
<evidence type="ECO:0000313" key="3">
    <source>
        <dbReference type="Proteomes" id="UP000184073"/>
    </source>
</evidence>
<accession>A0A1L9PZR0</accession>
<dbReference type="Proteomes" id="UP000184073">
    <property type="component" value="Unassembled WGS sequence"/>
</dbReference>
<dbReference type="GeneID" id="63726470"/>
<protein>
    <submittedName>
        <fullName evidence="2">Uncharacterized protein</fullName>
    </submittedName>
</protein>
<organism evidence="2 3">
    <name type="scientific">Aspergillus versicolor CBS 583.65</name>
    <dbReference type="NCBI Taxonomy" id="1036611"/>
    <lineage>
        <taxon>Eukaryota</taxon>
        <taxon>Fungi</taxon>
        <taxon>Dikarya</taxon>
        <taxon>Ascomycota</taxon>
        <taxon>Pezizomycotina</taxon>
        <taxon>Eurotiomycetes</taxon>
        <taxon>Eurotiomycetidae</taxon>
        <taxon>Eurotiales</taxon>
        <taxon>Aspergillaceae</taxon>
        <taxon>Aspergillus</taxon>
        <taxon>Aspergillus subgen. Nidulantes</taxon>
    </lineage>
</organism>
<feature type="compositionally biased region" description="Basic residues" evidence="1">
    <location>
        <begin position="32"/>
        <end position="46"/>
    </location>
</feature>
<dbReference type="VEuPathDB" id="FungiDB:ASPVEDRAFT_352680"/>
<reference evidence="3" key="1">
    <citation type="journal article" date="2017" name="Genome Biol.">
        <title>Comparative genomics reveals high biological diversity and specific adaptations in the industrially and medically important fungal genus Aspergillus.</title>
        <authorList>
            <person name="de Vries R.P."/>
            <person name="Riley R."/>
            <person name="Wiebenga A."/>
            <person name="Aguilar-Osorio G."/>
            <person name="Amillis S."/>
            <person name="Uchima C.A."/>
            <person name="Anderluh G."/>
            <person name="Asadollahi M."/>
            <person name="Askin M."/>
            <person name="Barry K."/>
            <person name="Battaglia E."/>
            <person name="Bayram O."/>
            <person name="Benocci T."/>
            <person name="Braus-Stromeyer S.A."/>
            <person name="Caldana C."/>
            <person name="Canovas D."/>
            <person name="Cerqueira G.C."/>
            <person name="Chen F."/>
            <person name="Chen W."/>
            <person name="Choi C."/>
            <person name="Clum A."/>
            <person name="Dos Santos R.A."/>
            <person name="Damasio A.R."/>
            <person name="Diallinas G."/>
            <person name="Emri T."/>
            <person name="Fekete E."/>
            <person name="Flipphi M."/>
            <person name="Freyberg S."/>
            <person name="Gallo A."/>
            <person name="Gournas C."/>
            <person name="Habgood R."/>
            <person name="Hainaut M."/>
            <person name="Harispe M.L."/>
            <person name="Henrissat B."/>
            <person name="Hilden K.S."/>
            <person name="Hope R."/>
            <person name="Hossain A."/>
            <person name="Karabika E."/>
            <person name="Karaffa L."/>
            <person name="Karanyi Z."/>
            <person name="Krasevec N."/>
            <person name="Kuo A."/>
            <person name="Kusch H."/>
            <person name="LaButti K."/>
            <person name="Lagendijk E.L."/>
            <person name="Lapidus A."/>
            <person name="Levasseur A."/>
            <person name="Lindquist E."/>
            <person name="Lipzen A."/>
            <person name="Logrieco A.F."/>
            <person name="MacCabe A."/>
            <person name="Maekelae M.R."/>
            <person name="Malavazi I."/>
            <person name="Melin P."/>
            <person name="Meyer V."/>
            <person name="Mielnichuk N."/>
            <person name="Miskei M."/>
            <person name="Molnar A.P."/>
            <person name="Mule G."/>
            <person name="Ngan C.Y."/>
            <person name="Orejas M."/>
            <person name="Orosz E."/>
            <person name="Ouedraogo J.P."/>
            <person name="Overkamp K.M."/>
            <person name="Park H.-S."/>
            <person name="Perrone G."/>
            <person name="Piumi F."/>
            <person name="Punt P.J."/>
            <person name="Ram A.F."/>
            <person name="Ramon A."/>
            <person name="Rauscher S."/>
            <person name="Record E."/>
            <person name="Riano-Pachon D.M."/>
            <person name="Robert V."/>
            <person name="Roehrig J."/>
            <person name="Ruller R."/>
            <person name="Salamov A."/>
            <person name="Salih N.S."/>
            <person name="Samson R.A."/>
            <person name="Sandor E."/>
            <person name="Sanguinetti M."/>
            <person name="Schuetze T."/>
            <person name="Sepcic K."/>
            <person name="Shelest E."/>
            <person name="Sherlock G."/>
            <person name="Sophianopoulou V."/>
            <person name="Squina F.M."/>
            <person name="Sun H."/>
            <person name="Susca A."/>
            <person name="Todd R.B."/>
            <person name="Tsang A."/>
            <person name="Unkles S.E."/>
            <person name="van de Wiele N."/>
            <person name="van Rossen-Uffink D."/>
            <person name="Oliveira J.V."/>
            <person name="Vesth T.C."/>
            <person name="Visser J."/>
            <person name="Yu J.-H."/>
            <person name="Zhou M."/>
            <person name="Andersen M.R."/>
            <person name="Archer D.B."/>
            <person name="Baker S.E."/>
            <person name="Benoit I."/>
            <person name="Brakhage A.A."/>
            <person name="Braus G.H."/>
            <person name="Fischer R."/>
            <person name="Frisvad J.C."/>
            <person name="Goldman G.H."/>
            <person name="Houbraken J."/>
            <person name="Oakley B."/>
            <person name="Pocsi I."/>
            <person name="Scazzocchio C."/>
            <person name="Seiboth B."/>
            <person name="vanKuyk P.A."/>
            <person name="Wortman J."/>
            <person name="Dyer P.S."/>
            <person name="Grigoriev I.V."/>
        </authorList>
    </citation>
    <scope>NUCLEOTIDE SEQUENCE [LARGE SCALE GENOMIC DNA]</scope>
    <source>
        <strain evidence="3">CBS 583.65</strain>
    </source>
</reference>
<gene>
    <name evidence="2" type="ORF">ASPVEDRAFT_352680</name>
</gene>
<feature type="compositionally biased region" description="Polar residues" evidence="1">
    <location>
        <begin position="73"/>
        <end position="104"/>
    </location>
</feature>
<dbReference type="RefSeq" id="XP_040672759.1">
    <property type="nucleotide sequence ID" value="XM_040810959.1"/>
</dbReference>
<feature type="region of interest" description="Disordered" evidence="1">
    <location>
        <begin position="1"/>
        <end position="104"/>
    </location>
</feature>
<evidence type="ECO:0000256" key="1">
    <source>
        <dbReference type="SAM" id="MobiDB-lite"/>
    </source>
</evidence>
<sequence>MARRRRRSFKLIQMLPSTIPVSRYPPQPRSTSQHRKPPYPRRHLRPKAQVAANHEGTTLVQSLSKIRPPNRATYMSTIQTANKPCDPTSQDAQNSARTSKQQTK</sequence>
<evidence type="ECO:0000313" key="2">
    <source>
        <dbReference type="EMBL" id="OJJ06997.1"/>
    </source>
</evidence>